<dbReference type="Proteomes" id="UP000283587">
    <property type="component" value="Unassembled WGS sequence"/>
</dbReference>
<dbReference type="CDD" id="cd13603">
    <property type="entry name" value="PBP2_TRAP_Siap_TeaA_like"/>
    <property type="match status" value="1"/>
</dbReference>
<proteinExistence type="predicted"/>
<feature type="signal peptide" evidence="4">
    <location>
        <begin position="1"/>
        <end position="24"/>
    </location>
</feature>
<keyword evidence="2 4" id="KW-0732">Signal</keyword>
<evidence type="ECO:0000256" key="4">
    <source>
        <dbReference type="SAM" id="SignalP"/>
    </source>
</evidence>
<dbReference type="RefSeq" id="WP_119898215.1">
    <property type="nucleotide sequence ID" value="NZ_QNRC01000028.1"/>
</dbReference>
<evidence type="ECO:0000313" key="6">
    <source>
        <dbReference type="Proteomes" id="UP000283587"/>
    </source>
</evidence>
<keyword evidence="6" id="KW-1185">Reference proteome</keyword>
<dbReference type="GO" id="GO:0042597">
    <property type="term" value="C:periplasmic space"/>
    <property type="evidence" value="ECO:0007669"/>
    <property type="project" value="UniProtKB-SubCell"/>
</dbReference>
<dbReference type="Gene3D" id="3.40.190.170">
    <property type="entry name" value="Bacterial extracellular solute-binding protein, family 7"/>
    <property type="match status" value="1"/>
</dbReference>
<name>A0A419A6L0_9RHOB</name>
<keyword evidence="3" id="KW-0574">Periplasm</keyword>
<accession>A0A419A6L0</accession>
<feature type="chain" id="PRO_5019045804" evidence="4">
    <location>
        <begin position="25"/>
        <end position="337"/>
    </location>
</feature>
<comment type="caution">
    <text evidence="5">The sequence shown here is derived from an EMBL/GenBank/DDBJ whole genome shotgun (WGS) entry which is preliminary data.</text>
</comment>
<gene>
    <name evidence="5" type="ORF">D3P05_11060</name>
</gene>
<reference evidence="6" key="1">
    <citation type="submission" date="2018-09" db="EMBL/GenBank/DDBJ databases">
        <title>Paracoccus onubensis nov. sp. a moderate halophilic bacterium isolated from Gruta de las Maravillas (Aracena, Spain).</title>
        <authorList>
            <person name="Jurado V."/>
            <person name="Gutierrez-Patricio S."/>
            <person name="Gonzalez-Pimentel J.L."/>
            <person name="Miller A.Z."/>
            <person name="Laiz L."/>
            <person name="Saiz-Jimenez C."/>
        </authorList>
    </citation>
    <scope>NUCLEOTIDE SEQUENCE [LARGE SCALE GENOMIC DNA]</scope>
    <source>
        <strain evidence="6">DSM 26381</strain>
    </source>
</reference>
<organism evidence="5 6">
    <name type="scientific">Paracoccus siganidrum</name>
    <dbReference type="NCBI Taxonomy" id="1276757"/>
    <lineage>
        <taxon>Bacteria</taxon>
        <taxon>Pseudomonadati</taxon>
        <taxon>Pseudomonadota</taxon>
        <taxon>Alphaproteobacteria</taxon>
        <taxon>Rhodobacterales</taxon>
        <taxon>Paracoccaceae</taxon>
        <taxon>Paracoccus</taxon>
    </lineage>
</organism>
<dbReference type="OrthoDB" id="7822595at2"/>
<dbReference type="InterPro" id="IPR018389">
    <property type="entry name" value="DctP_fam"/>
</dbReference>
<evidence type="ECO:0000256" key="2">
    <source>
        <dbReference type="ARBA" id="ARBA00022729"/>
    </source>
</evidence>
<sequence length="337" mass="35423">MKQNKVLAAVLCAAAFCAAPFAAAAQEHVMKISAPIPATEKDPVYAWMVAFERGVEERSGGRIDVQLYPSNQLGQLPAAIEGVSMGTIEASFSIIGFFSSLDPRFRVLDAGGLFETPEQAMRTFQQPEVREMLAEFGTAAGVQPLVVVVDGQGVIISKDPIETVADFRGKKVRSGGATPLLNEPLKAVGAAPVAMPLGEVLPALQTETIDAATNSMAVINGFQMADVARNVTYLPGTFTIIGAVVNRDFLATIGPELAQIVMEEAQNAESVVLAHLDNVAAQEKAWEDSGGRVIRMGDEEAATYLETTGSIVAGIVAGDAQMQADYDILGAAAAAVR</sequence>
<dbReference type="EMBL" id="QZEW01000040">
    <property type="protein sequence ID" value="RJL14818.1"/>
    <property type="molecule type" value="Genomic_DNA"/>
</dbReference>
<dbReference type="InterPro" id="IPR038404">
    <property type="entry name" value="TRAP_DctP_sf"/>
</dbReference>
<evidence type="ECO:0000313" key="5">
    <source>
        <dbReference type="EMBL" id="RJL14818.1"/>
    </source>
</evidence>
<dbReference type="PANTHER" id="PTHR33376:SF5">
    <property type="entry name" value="EXTRACYTOPLASMIC SOLUTE RECEPTOR PROTEIN"/>
    <property type="match status" value="1"/>
</dbReference>
<evidence type="ECO:0000256" key="3">
    <source>
        <dbReference type="ARBA" id="ARBA00022764"/>
    </source>
</evidence>
<dbReference type="PANTHER" id="PTHR33376">
    <property type="match status" value="1"/>
</dbReference>
<evidence type="ECO:0000256" key="1">
    <source>
        <dbReference type="ARBA" id="ARBA00004418"/>
    </source>
</evidence>
<dbReference type="SUPFAM" id="SSF53850">
    <property type="entry name" value="Periplasmic binding protein-like II"/>
    <property type="match status" value="1"/>
</dbReference>
<dbReference type="GO" id="GO:0055085">
    <property type="term" value="P:transmembrane transport"/>
    <property type="evidence" value="ECO:0007669"/>
    <property type="project" value="InterPro"/>
</dbReference>
<protein>
    <submittedName>
        <fullName evidence="5">TRAP transporter substrate-binding protein</fullName>
    </submittedName>
</protein>
<dbReference type="AlphaFoldDB" id="A0A419A6L0"/>
<dbReference type="Pfam" id="PF03480">
    <property type="entry name" value="DctP"/>
    <property type="match status" value="1"/>
</dbReference>
<comment type="subcellular location">
    <subcellularLocation>
        <location evidence="1">Periplasm</location>
    </subcellularLocation>
</comment>
<dbReference type="NCBIfam" id="NF037995">
    <property type="entry name" value="TRAP_S1"/>
    <property type="match status" value="1"/>
</dbReference>